<evidence type="ECO:0000256" key="1">
    <source>
        <dbReference type="SAM" id="SignalP"/>
    </source>
</evidence>
<evidence type="ECO:0000313" key="2">
    <source>
        <dbReference type="EMBL" id="KAF6765862.1"/>
    </source>
</evidence>
<organism evidence="2 3">
    <name type="scientific">Ephemerocybe angulata</name>
    <dbReference type="NCBI Taxonomy" id="980116"/>
    <lineage>
        <taxon>Eukaryota</taxon>
        <taxon>Fungi</taxon>
        <taxon>Dikarya</taxon>
        <taxon>Basidiomycota</taxon>
        <taxon>Agaricomycotina</taxon>
        <taxon>Agaricomycetes</taxon>
        <taxon>Agaricomycetidae</taxon>
        <taxon>Agaricales</taxon>
        <taxon>Agaricineae</taxon>
        <taxon>Psathyrellaceae</taxon>
        <taxon>Ephemerocybe</taxon>
    </lineage>
</organism>
<comment type="caution">
    <text evidence="2">The sequence shown here is derived from an EMBL/GenBank/DDBJ whole genome shotgun (WGS) entry which is preliminary data.</text>
</comment>
<name>A0A8H6IK27_9AGAR</name>
<dbReference type="EMBL" id="JACGCI010000002">
    <property type="protein sequence ID" value="KAF6765862.1"/>
    <property type="molecule type" value="Genomic_DNA"/>
</dbReference>
<protein>
    <submittedName>
        <fullName evidence="2">Uncharacterized protein</fullName>
    </submittedName>
</protein>
<gene>
    <name evidence="2" type="ORF">DFP72DRAFT_839676</name>
</gene>
<proteinExistence type="predicted"/>
<feature type="chain" id="PRO_5034157265" evidence="1">
    <location>
        <begin position="23"/>
        <end position="212"/>
    </location>
</feature>
<reference evidence="2 3" key="1">
    <citation type="submission" date="2020-07" db="EMBL/GenBank/DDBJ databases">
        <title>Comparative genomics of pyrophilous fungi reveals a link between fire events and developmental genes.</title>
        <authorList>
            <consortium name="DOE Joint Genome Institute"/>
            <person name="Steindorff A.S."/>
            <person name="Carver A."/>
            <person name="Calhoun S."/>
            <person name="Stillman K."/>
            <person name="Liu H."/>
            <person name="Lipzen A."/>
            <person name="Pangilinan J."/>
            <person name="Labutti K."/>
            <person name="Bruns T.D."/>
            <person name="Grigoriev I.V."/>
        </authorList>
    </citation>
    <scope>NUCLEOTIDE SEQUENCE [LARGE SCALE GENOMIC DNA]</scope>
    <source>
        <strain evidence="2 3">CBS 144469</strain>
    </source>
</reference>
<sequence>MVKVASSISLVLALLPSLLVFARPINVPINDLSLERRQLTITASATVTATADPSFPTEVVTVEEETITLTASPTDGPAETIIEATAAPTVTAVPGGEDEVITVTGTVSETVIEATPVPAITVTATPVRRGLCKSAWFKREPHSGLPQQDVRIGTTALTGIFLPLDQITSATELWRLLSSGLTRICLDIFSLGPSQLGQLGTTWIPPNRAKLT</sequence>
<dbReference type="Proteomes" id="UP000521943">
    <property type="component" value="Unassembled WGS sequence"/>
</dbReference>
<evidence type="ECO:0000313" key="3">
    <source>
        <dbReference type="Proteomes" id="UP000521943"/>
    </source>
</evidence>
<keyword evidence="3" id="KW-1185">Reference proteome</keyword>
<feature type="signal peptide" evidence="1">
    <location>
        <begin position="1"/>
        <end position="22"/>
    </location>
</feature>
<dbReference type="AlphaFoldDB" id="A0A8H6IK27"/>
<accession>A0A8H6IK27</accession>
<keyword evidence="1" id="KW-0732">Signal</keyword>